<reference evidence="2 3" key="1">
    <citation type="submission" date="2019-02" db="EMBL/GenBank/DDBJ databases">
        <title>Deep-cultivation of Planctomycetes and their phenomic and genomic characterization uncovers novel biology.</title>
        <authorList>
            <person name="Wiegand S."/>
            <person name="Jogler M."/>
            <person name="Boedeker C."/>
            <person name="Pinto D."/>
            <person name="Vollmers J."/>
            <person name="Rivas-Marin E."/>
            <person name="Kohn T."/>
            <person name="Peeters S.H."/>
            <person name="Heuer A."/>
            <person name="Rast P."/>
            <person name="Oberbeckmann S."/>
            <person name="Bunk B."/>
            <person name="Jeske O."/>
            <person name="Meyerdierks A."/>
            <person name="Storesund J.E."/>
            <person name="Kallscheuer N."/>
            <person name="Luecker S."/>
            <person name="Lage O.M."/>
            <person name="Pohl T."/>
            <person name="Merkel B.J."/>
            <person name="Hornburger P."/>
            <person name="Mueller R.-W."/>
            <person name="Bruemmer F."/>
            <person name="Labrenz M."/>
            <person name="Spormann A.M."/>
            <person name="Op den Camp H."/>
            <person name="Overmann J."/>
            <person name="Amann R."/>
            <person name="Jetten M.S.M."/>
            <person name="Mascher T."/>
            <person name="Medema M.H."/>
            <person name="Devos D.P."/>
            <person name="Kaster A.-K."/>
            <person name="Ovreas L."/>
            <person name="Rohde M."/>
            <person name="Galperin M.Y."/>
            <person name="Jogler C."/>
        </authorList>
    </citation>
    <scope>NUCLEOTIDE SEQUENCE [LARGE SCALE GENOMIC DNA]</scope>
    <source>
        <strain evidence="2 3">ETA_A8</strain>
    </source>
</reference>
<evidence type="ECO:0000259" key="1">
    <source>
        <dbReference type="Pfam" id="PF20257"/>
    </source>
</evidence>
<dbReference type="EMBL" id="CP036274">
    <property type="protein sequence ID" value="QDU27421.1"/>
    <property type="molecule type" value="Genomic_DNA"/>
</dbReference>
<dbReference type="InterPro" id="IPR023227">
    <property type="entry name" value="SAM_OH_AdoTrfase_C_sf"/>
</dbReference>
<gene>
    <name evidence="2" type="ORF">ETAA8_25080</name>
</gene>
<keyword evidence="3" id="KW-1185">Reference proteome</keyword>
<dbReference type="InterPro" id="IPR046470">
    <property type="entry name" value="SAM_HAT_C"/>
</dbReference>
<dbReference type="AlphaFoldDB" id="A0A517YB38"/>
<proteinExistence type="predicted"/>
<sequence length="95" mass="10280">MPGKIEGKITSYNEAGNLVTDIAVDRLRSVPRDQSVTITCDEHQTVGLFAPDHQEPEMTFLALLAPSGFLELVIVGDSAKIMLGVRAGQAITVQW</sequence>
<accession>A0A517YB38</accession>
<dbReference type="OrthoDB" id="278624at2"/>
<dbReference type="Proteomes" id="UP000315017">
    <property type="component" value="Chromosome"/>
</dbReference>
<dbReference type="Gene3D" id="2.40.30.90">
    <property type="entry name" value="Bacterial fluorinating enzyme like"/>
    <property type="match status" value="1"/>
</dbReference>
<name>A0A517YB38_9BACT</name>
<dbReference type="GO" id="GO:0016740">
    <property type="term" value="F:transferase activity"/>
    <property type="evidence" value="ECO:0007669"/>
    <property type="project" value="UniProtKB-KW"/>
</dbReference>
<evidence type="ECO:0000313" key="3">
    <source>
        <dbReference type="Proteomes" id="UP000315017"/>
    </source>
</evidence>
<organism evidence="2 3">
    <name type="scientific">Anatilimnocola aggregata</name>
    <dbReference type="NCBI Taxonomy" id="2528021"/>
    <lineage>
        <taxon>Bacteria</taxon>
        <taxon>Pseudomonadati</taxon>
        <taxon>Planctomycetota</taxon>
        <taxon>Planctomycetia</taxon>
        <taxon>Pirellulales</taxon>
        <taxon>Pirellulaceae</taxon>
        <taxon>Anatilimnocola</taxon>
    </lineage>
</organism>
<evidence type="ECO:0000313" key="2">
    <source>
        <dbReference type="EMBL" id="QDU27421.1"/>
    </source>
</evidence>
<dbReference type="RefSeq" id="WP_145088262.1">
    <property type="nucleotide sequence ID" value="NZ_CP036274.1"/>
</dbReference>
<protein>
    <submittedName>
        <fullName evidence="2">S-adenosyl-l-methionine hydroxide adenosyltransferase</fullName>
    </submittedName>
</protein>
<feature type="domain" description="S-adenosyl-l-methionine hydroxide adenosyltransferase C-terminal" evidence="1">
    <location>
        <begin position="16"/>
        <end position="91"/>
    </location>
</feature>
<dbReference type="SUPFAM" id="SSF101852">
    <property type="entry name" value="Bacterial fluorinating enzyme, C-terminal domain"/>
    <property type="match status" value="1"/>
</dbReference>
<dbReference type="Pfam" id="PF20257">
    <property type="entry name" value="SAM_HAT_C"/>
    <property type="match status" value="1"/>
</dbReference>
<keyword evidence="2" id="KW-0808">Transferase</keyword>
<dbReference type="KEGG" id="aagg:ETAA8_25080"/>